<keyword evidence="4" id="KW-1185">Reference proteome</keyword>
<dbReference type="OrthoDB" id="6638408at2"/>
<accession>A0A225NTG8</accession>
<evidence type="ECO:0000259" key="2">
    <source>
        <dbReference type="Pfam" id="PF13392"/>
    </source>
</evidence>
<dbReference type="Pfam" id="PF13392">
    <property type="entry name" value="HNH_3"/>
    <property type="match status" value="1"/>
</dbReference>
<evidence type="ECO:0000313" key="4">
    <source>
        <dbReference type="Proteomes" id="UP000215377"/>
    </source>
</evidence>
<proteinExistence type="predicted"/>
<sequence length="219" mass="24798">MKGRWIEYSKAELAWIQSNATRPRREAHAEFQQRFGRADVSLANFNSLCKRKGWMTGRTGQYDKGRTPENKGKKCAPGTGGLHPNARKTQFKKGQKPHSYRGAGHERICPKDGYIIMIVDEPNPWTGAATRPVHKHRYLWEKANGPIPRDHVLKCLDGDKTNTDPSNWEAIPMALLPRLSGGRWYKPYDAYEPEIRPTVLATAKLEHAAREAKKGKAAE</sequence>
<dbReference type="InterPro" id="IPR003615">
    <property type="entry name" value="HNH_nuc"/>
</dbReference>
<gene>
    <name evidence="3" type="ORF">ATO3_02760</name>
</gene>
<reference evidence="3 4" key="1">
    <citation type="submission" date="2013-04" db="EMBL/GenBank/DDBJ databases">
        <title>Oceanicola sp. 22II1-22F33 Genome Sequencing.</title>
        <authorList>
            <person name="Lai Q."/>
            <person name="Li G."/>
            <person name="Shao Z."/>
        </authorList>
    </citation>
    <scope>NUCLEOTIDE SEQUENCE [LARGE SCALE GENOMIC DNA]</scope>
    <source>
        <strain evidence="3 4">22II1-22F33</strain>
    </source>
</reference>
<feature type="compositionally biased region" description="Basic and acidic residues" evidence="1">
    <location>
        <begin position="61"/>
        <end position="72"/>
    </location>
</feature>
<comment type="caution">
    <text evidence="3">The sequence shown here is derived from an EMBL/GenBank/DDBJ whole genome shotgun (WGS) entry which is preliminary data.</text>
</comment>
<protein>
    <recommendedName>
        <fullName evidence="2">HNH nuclease domain-containing protein</fullName>
    </recommendedName>
</protein>
<feature type="region of interest" description="Disordered" evidence="1">
    <location>
        <begin position="59"/>
        <end position="104"/>
    </location>
</feature>
<evidence type="ECO:0000313" key="3">
    <source>
        <dbReference type="EMBL" id="OWU77620.1"/>
    </source>
</evidence>
<dbReference type="Proteomes" id="UP000215377">
    <property type="component" value="Unassembled WGS sequence"/>
</dbReference>
<dbReference type="RefSeq" id="WP_088648255.1">
    <property type="nucleotide sequence ID" value="NZ_AQQR01000001.1"/>
</dbReference>
<feature type="compositionally biased region" description="Basic residues" evidence="1">
    <location>
        <begin position="85"/>
        <end position="99"/>
    </location>
</feature>
<evidence type="ECO:0000256" key="1">
    <source>
        <dbReference type="SAM" id="MobiDB-lite"/>
    </source>
</evidence>
<name>A0A225NTG8_9RHOB</name>
<feature type="domain" description="HNH nuclease" evidence="2">
    <location>
        <begin position="134"/>
        <end position="171"/>
    </location>
</feature>
<dbReference type="AlphaFoldDB" id="A0A225NTG8"/>
<dbReference type="EMBL" id="AQQR01000001">
    <property type="protein sequence ID" value="OWU77620.1"/>
    <property type="molecule type" value="Genomic_DNA"/>
</dbReference>
<organism evidence="3 4">
    <name type="scientific">Marinibacterium profundimaris</name>
    <dbReference type="NCBI Taxonomy" id="1679460"/>
    <lineage>
        <taxon>Bacteria</taxon>
        <taxon>Pseudomonadati</taxon>
        <taxon>Pseudomonadota</taxon>
        <taxon>Alphaproteobacteria</taxon>
        <taxon>Rhodobacterales</taxon>
        <taxon>Paracoccaceae</taxon>
        <taxon>Marinibacterium</taxon>
    </lineage>
</organism>